<dbReference type="PANTHER" id="PTHR12127">
    <property type="entry name" value="MUCOLIPIN"/>
    <property type="match status" value="1"/>
</dbReference>
<feature type="non-terminal residue" evidence="2">
    <location>
        <position position="136"/>
    </location>
</feature>
<evidence type="ECO:0000256" key="1">
    <source>
        <dbReference type="SAM" id="Phobius"/>
    </source>
</evidence>
<evidence type="ECO:0000313" key="3">
    <source>
        <dbReference type="Proteomes" id="UP001626550"/>
    </source>
</evidence>
<dbReference type="PANTHER" id="PTHR12127:SF7">
    <property type="entry name" value="SD02261P"/>
    <property type="match status" value="1"/>
</dbReference>
<keyword evidence="3" id="KW-1185">Reference proteome</keyword>
<dbReference type="EMBL" id="JBJKFK010006669">
    <property type="protein sequence ID" value="KAL3307715.1"/>
    <property type="molecule type" value="Genomic_DNA"/>
</dbReference>
<dbReference type="Gene3D" id="1.10.287.70">
    <property type="match status" value="1"/>
</dbReference>
<keyword evidence="1" id="KW-0812">Transmembrane</keyword>
<feature type="transmembrane region" description="Helical" evidence="1">
    <location>
        <begin position="66"/>
        <end position="88"/>
    </location>
</feature>
<dbReference type="AlphaFoldDB" id="A0ABD2PJS2"/>
<sequence length="136" mass="15750">MACTLVLYFAFVLCAWVVIGPYHIKFRTLFSTLDCLFSIINGDDMYVTFAAVEPTATEDVVVFHKIFMYAFIVIFIYFVLNLFLTIILEAYEEMSDDEVTENSPLWLFIDACTIPTDSPLFLQDFKRPDRNILLTN</sequence>
<reference evidence="2 3" key="1">
    <citation type="submission" date="2024-11" db="EMBL/GenBank/DDBJ databases">
        <title>Adaptive evolution of stress response genes in parasites aligns with host niche diversity.</title>
        <authorList>
            <person name="Hahn C."/>
            <person name="Resl P."/>
        </authorList>
    </citation>
    <scope>NUCLEOTIDE SEQUENCE [LARGE SCALE GENOMIC DNA]</scope>
    <source>
        <strain evidence="2">EGGRZ-B1_66</strain>
        <tissue evidence="2">Body</tissue>
    </source>
</reference>
<proteinExistence type="predicted"/>
<comment type="caution">
    <text evidence="2">The sequence shown here is derived from an EMBL/GenBank/DDBJ whole genome shotgun (WGS) entry which is preliminary data.</text>
</comment>
<dbReference type="InterPro" id="IPR039031">
    <property type="entry name" value="Mucolipin"/>
</dbReference>
<name>A0ABD2PJS2_9PLAT</name>
<organism evidence="2 3">
    <name type="scientific">Cichlidogyrus casuarinus</name>
    <dbReference type="NCBI Taxonomy" id="1844966"/>
    <lineage>
        <taxon>Eukaryota</taxon>
        <taxon>Metazoa</taxon>
        <taxon>Spiralia</taxon>
        <taxon>Lophotrochozoa</taxon>
        <taxon>Platyhelminthes</taxon>
        <taxon>Monogenea</taxon>
        <taxon>Monopisthocotylea</taxon>
        <taxon>Dactylogyridea</taxon>
        <taxon>Ancyrocephalidae</taxon>
        <taxon>Cichlidogyrus</taxon>
    </lineage>
</organism>
<gene>
    <name evidence="2" type="primary">MCOLN2</name>
    <name evidence="2" type="ORF">Ciccas_013766</name>
</gene>
<accession>A0ABD2PJS2</accession>
<keyword evidence="1" id="KW-1133">Transmembrane helix</keyword>
<evidence type="ECO:0000313" key="2">
    <source>
        <dbReference type="EMBL" id="KAL3307715.1"/>
    </source>
</evidence>
<protein>
    <submittedName>
        <fullName evidence="2">Mucolipin-2</fullName>
    </submittedName>
</protein>
<keyword evidence="1" id="KW-0472">Membrane</keyword>
<dbReference type="Proteomes" id="UP001626550">
    <property type="component" value="Unassembled WGS sequence"/>
</dbReference>
<feature type="transmembrane region" description="Helical" evidence="1">
    <location>
        <begin position="5"/>
        <end position="24"/>
    </location>
</feature>